<dbReference type="AlphaFoldDB" id="A0AAV7EDM7"/>
<feature type="compositionally biased region" description="Basic and acidic residues" evidence="1">
    <location>
        <begin position="66"/>
        <end position="83"/>
    </location>
</feature>
<gene>
    <name evidence="2" type="ORF">H6P81_012872</name>
</gene>
<evidence type="ECO:0000313" key="3">
    <source>
        <dbReference type="Proteomes" id="UP000825729"/>
    </source>
</evidence>
<keyword evidence="3" id="KW-1185">Reference proteome</keyword>
<name>A0AAV7EDM7_ARIFI</name>
<dbReference type="EMBL" id="JAINDJ010000005">
    <property type="protein sequence ID" value="KAG9446744.1"/>
    <property type="molecule type" value="Genomic_DNA"/>
</dbReference>
<comment type="caution">
    <text evidence="2">The sequence shown here is derived from an EMBL/GenBank/DDBJ whole genome shotgun (WGS) entry which is preliminary data.</text>
</comment>
<feature type="region of interest" description="Disordered" evidence="1">
    <location>
        <begin position="66"/>
        <end position="114"/>
    </location>
</feature>
<protein>
    <submittedName>
        <fullName evidence="2">Uncharacterized protein</fullName>
    </submittedName>
</protein>
<feature type="compositionally biased region" description="Basic and acidic residues" evidence="1">
    <location>
        <begin position="104"/>
        <end position="114"/>
    </location>
</feature>
<reference evidence="2 3" key="1">
    <citation type="submission" date="2021-07" db="EMBL/GenBank/DDBJ databases">
        <title>The Aristolochia fimbriata genome: insights into angiosperm evolution, floral development and chemical biosynthesis.</title>
        <authorList>
            <person name="Jiao Y."/>
        </authorList>
    </citation>
    <scope>NUCLEOTIDE SEQUENCE [LARGE SCALE GENOMIC DNA]</scope>
    <source>
        <strain evidence="2">IBCAS-2021</strain>
        <tissue evidence="2">Leaf</tissue>
    </source>
</reference>
<evidence type="ECO:0000256" key="1">
    <source>
        <dbReference type="SAM" id="MobiDB-lite"/>
    </source>
</evidence>
<evidence type="ECO:0000313" key="2">
    <source>
        <dbReference type="EMBL" id="KAG9446744.1"/>
    </source>
</evidence>
<organism evidence="2 3">
    <name type="scientific">Aristolochia fimbriata</name>
    <name type="common">White veined hardy Dutchman's pipe vine</name>
    <dbReference type="NCBI Taxonomy" id="158543"/>
    <lineage>
        <taxon>Eukaryota</taxon>
        <taxon>Viridiplantae</taxon>
        <taxon>Streptophyta</taxon>
        <taxon>Embryophyta</taxon>
        <taxon>Tracheophyta</taxon>
        <taxon>Spermatophyta</taxon>
        <taxon>Magnoliopsida</taxon>
        <taxon>Magnoliidae</taxon>
        <taxon>Piperales</taxon>
        <taxon>Aristolochiaceae</taxon>
        <taxon>Aristolochia</taxon>
    </lineage>
</organism>
<proteinExistence type="predicted"/>
<dbReference type="Proteomes" id="UP000825729">
    <property type="component" value="Unassembled WGS sequence"/>
</dbReference>
<accession>A0AAV7EDM7</accession>
<sequence>MYKAGRHKTHHIPYYHHDYHVSGNVIYPPANNAFGDHVQGEEMTYHTYDHVPLIRVDYSENDHYDSNRRRYHESHGPSHHHESPVYPDIFSEERHGGHKSKPLPSDRGRPMWMEHEHGGRAGELEAQVTFTPVEEHAHRGKHGHEARPESGYKDIYSYEDVDEVAVKFLRKEHELFEREARLSMEARR</sequence>